<sequence length="203" mass="22612">MLLRLPPELIDTIAFTLVAHTPLGPPAALLPLLLTHSSLHTQLTSAPFLARIARLKLDTAAVTRRLFSPSPADLAEHLVHACRVLQALRAGDVSDLDVEDTLASALLLMLDNDGRNYAQLRHAGVHVFVERYVRQRLWEGREGNFGWPLHSKANATALWLLWLTTERTSLLAEDPMMREQLVMLLLPFVVCPHLYPSSEAPPN</sequence>
<accession>A0A409WAD2</accession>
<feature type="non-terminal residue" evidence="1">
    <location>
        <position position="203"/>
    </location>
</feature>
<protein>
    <submittedName>
        <fullName evidence="1">Uncharacterized protein</fullName>
    </submittedName>
</protein>
<dbReference type="EMBL" id="NHYE01005258">
    <property type="protein sequence ID" value="PPQ75458.1"/>
    <property type="molecule type" value="Genomic_DNA"/>
</dbReference>
<organism evidence="1 2">
    <name type="scientific">Gymnopilus dilepis</name>
    <dbReference type="NCBI Taxonomy" id="231916"/>
    <lineage>
        <taxon>Eukaryota</taxon>
        <taxon>Fungi</taxon>
        <taxon>Dikarya</taxon>
        <taxon>Basidiomycota</taxon>
        <taxon>Agaricomycotina</taxon>
        <taxon>Agaricomycetes</taxon>
        <taxon>Agaricomycetidae</taxon>
        <taxon>Agaricales</taxon>
        <taxon>Agaricineae</taxon>
        <taxon>Hymenogastraceae</taxon>
        <taxon>Gymnopilus</taxon>
    </lineage>
</organism>
<gene>
    <name evidence="1" type="ORF">CVT26_016105</name>
</gene>
<name>A0A409WAD2_9AGAR</name>
<dbReference type="AlphaFoldDB" id="A0A409WAD2"/>
<dbReference type="OrthoDB" id="5595695at2759"/>
<proteinExistence type="predicted"/>
<keyword evidence="2" id="KW-1185">Reference proteome</keyword>
<comment type="caution">
    <text evidence="1">The sequence shown here is derived from an EMBL/GenBank/DDBJ whole genome shotgun (WGS) entry which is preliminary data.</text>
</comment>
<dbReference type="STRING" id="231916.A0A409WAD2"/>
<dbReference type="Proteomes" id="UP000284706">
    <property type="component" value="Unassembled WGS sequence"/>
</dbReference>
<evidence type="ECO:0000313" key="1">
    <source>
        <dbReference type="EMBL" id="PPQ75458.1"/>
    </source>
</evidence>
<evidence type="ECO:0000313" key="2">
    <source>
        <dbReference type="Proteomes" id="UP000284706"/>
    </source>
</evidence>
<reference evidence="1 2" key="1">
    <citation type="journal article" date="2018" name="Evol. Lett.">
        <title>Horizontal gene cluster transfer increased hallucinogenic mushroom diversity.</title>
        <authorList>
            <person name="Reynolds H.T."/>
            <person name="Vijayakumar V."/>
            <person name="Gluck-Thaler E."/>
            <person name="Korotkin H.B."/>
            <person name="Matheny P.B."/>
            <person name="Slot J.C."/>
        </authorList>
    </citation>
    <scope>NUCLEOTIDE SEQUENCE [LARGE SCALE GENOMIC DNA]</scope>
    <source>
        <strain evidence="1 2">SRW20</strain>
    </source>
</reference>
<dbReference type="InParanoid" id="A0A409WAD2"/>